<feature type="binding site" evidence="8">
    <location>
        <position position="49"/>
    </location>
    <ligand>
        <name>GTP</name>
        <dbReference type="ChEBI" id="CHEBI:37565"/>
    </ligand>
</feature>
<keyword evidence="4 8" id="KW-0547">Nucleotide-binding</keyword>
<dbReference type="AlphaFoldDB" id="A0A1W1HJE7"/>
<keyword evidence="11" id="KW-1185">Reference proteome</keyword>
<dbReference type="SUPFAM" id="SSF53448">
    <property type="entry name" value="Nucleotide-diphospho-sugar transferases"/>
    <property type="match status" value="1"/>
</dbReference>
<evidence type="ECO:0000256" key="2">
    <source>
        <dbReference type="ARBA" id="ARBA00022679"/>
    </source>
</evidence>
<gene>
    <name evidence="8 10" type="primary">mobA</name>
    <name evidence="10" type="ORF">MTBBW1_760048</name>
</gene>
<protein>
    <recommendedName>
        <fullName evidence="8">Probable molybdenum cofactor guanylyltransferase</fullName>
        <shortName evidence="8">MoCo guanylyltransferase</shortName>
        <ecNumber evidence="8">2.7.7.77</ecNumber>
    </recommendedName>
    <alternativeName>
        <fullName evidence="8">GTP:molybdopterin guanylyltransferase</fullName>
    </alternativeName>
    <alternativeName>
        <fullName evidence="8">Mo-MPT guanylyltransferase</fullName>
    </alternativeName>
    <alternativeName>
        <fullName evidence="8">Molybdopterin guanylyltransferase</fullName>
    </alternativeName>
    <alternativeName>
        <fullName evidence="8">Molybdopterin-guanine dinucleotide synthase</fullName>
        <shortName evidence="8">MGD synthase</shortName>
    </alternativeName>
</protein>
<evidence type="ECO:0000256" key="3">
    <source>
        <dbReference type="ARBA" id="ARBA00022723"/>
    </source>
</evidence>
<comment type="caution">
    <text evidence="8">Lacks conserved residue(s) required for the propagation of feature annotation.</text>
</comment>
<feature type="binding site" evidence="8">
    <location>
        <position position="94"/>
    </location>
    <ligand>
        <name>GTP</name>
        <dbReference type="ChEBI" id="CHEBI:37565"/>
    </ligand>
</feature>
<dbReference type="GO" id="GO:0061603">
    <property type="term" value="F:molybdenum cofactor guanylyltransferase activity"/>
    <property type="evidence" value="ECO:0007669"/>
    <property type="project" value="UniProtKB-EC"/>
</dbReference>
<evidence type="ECO:0000256" key="5">
    <source>
        <dbReference type="ARBA" id="ARBA00022842"/>
    </source>
</evidence>
<dbReference type="OrthoDB" id="9788394at2"/>
<dbReference type="HAMAP" id="MF_00316">
    <property type="entry name" value="MobA"/>
    <property type="match status" value="1"/>
</dbReference>
<evidence type="ECO:0000259" key="9">
    <source>
        <dbReference type="Pfam" id="PF12804"/>
    </source>
</evidence>
<keyword evidence="7 8" id="KW-0501">Molybdenum cofactor biosynthesis</keyword>
<dbReference type="GO" id="GO:0005737">
    <property type="term" value="C:cytoplasm"/>
    <property type="evidence" value="ECO:0007669"/>
    <property type="project" value="UniProtKB-SubCell"/>
</dbReference>
<evidence type="ECO:0000256" key="6">
    <source>
        <dbReference type="ARBA" id="ARBA00023134"/>
    </source>
</evidence>
<dbReference type="GO" id="GO:0005525">
    <property type="term" value="F:GTP binding"/>
    <property type="evidence" value="ECO:0007669"/>
    <property type="project" value="UniProtKB-UniRule"/>
</dbReference>
<dbReference type="InterPro" id="IPR013482">
    <property type="entry name" value="Molybde_CF_guanTrfase"/>
</dbReference>
<organism evidence="10 11">
    <name type="scientific">Desulfamplus magnetovallimortis</name>
    <dbReference type="NCBI Taxonomy" id="1246637"/>
    <lineage>
        <taxon>Bacteria</taxon>
        <taxon>Pseudomonadati</taxon>
        <taxon>Thermodesulfobacteriota</taxon>
        <taxon>Desulfobacteria</taxon>
        <taxon>Desulfobacterales</taxon>
        <taxon>Desulfobacteraceae</taxon>
        <taxon>Desulfamplus</taxon>
    </lineage>
</organism>
<dbReference type="EMBL" id="FWEV01000321">
    <property type="protein sequence ID" value="SLM32584.1"/>
    <property type="molecule type" value="Genomic_DNA"/>
</dbReference>
<dbReference type="PANTHER" id="PTHR19136:SF81">
    <property type="entry name" value="MOLYBDENUM COFACTOR GUANYLYLTRANSFERASE"/>
    <property type="match status" value="1"/>
</dbReference>
<keyword evidence="1 8" id="KW-0963">Cytoplasm</keyword>
<keyword evidence="6 8" id="KW-0342">GTP-binding</keyword>
<dbReference type="Gene3D" id="3.90.550.10">
    <property type="entry name" value="Spore Coat Polysaccharide Biosynthesis Protein SpsA, Chain A"/>
    <property type="match status" value="1"/>
</dbReference>
<comment type="similarity">
    <text evidence="8">Belongs to the MobA family.</text>
</comment>
<dbReference type="GO" id="GO:0046872">
    <property type="term" value="F:metal ion binding"/>
    <property type="evidence" value="ECO:0007669"/>
    <property type="project" value="UniProtKB-KW"/>
</dbReference>
<proteinExistence type="inferred from homology"/>
<reference evidence="10 11" key="1">
    <citation type="submission" date="2017-03" db="EMBL/GenBank/DDBJ databases">
        <authorList>
            <person name="Afonso C.L."/>
            <person name="Miller P.J."/>
            <person name="Scott M.A."/>
            <person name="Spackman E."/>
            <person name="Goraichik I."/>
            <person name="Dimitrov K.M."/>
            <person name="Suarez D.L."/>
            <person name="Swayne D.E."/>
        </authorList>
    </citation>
    <scope>NUCLEOTIDE SEQUENCE [LARGE SCALE GENOMIC DNA]</scope>
    <source>
        <strain evidence="10">PRJEB14757</strain>
    </source>
</reference>
<evidence type="ECO:0000313" key="10">
    <source>
        <dbReference type="EMBL" id="SLM32584.1"/>
    </source>
</evidence>
<feature type="binding site" evidence="8">
    <location>
        <position position="123"/>
    </location>
    <ligand>
        <name>Mg(2+)</name>
        <dbReference type="ChEBI" id="CHEBI:18420"/>
    </ligand>
</feature>
<evidence type="ECO:0000313" key="11">
    <source>
        <dbReference type="Proteomes" id="UP000191931"/>
    </source>
</evidence>
<evidence type="ECO:0000256" key="4">
    <source>
        <dbReference type="ARBA" id="ARBA00022741"/>
    </source>
</evidence>
<dbReference type="Pfam" id="PF12804">
    <property type="entry name" value="NTP_transf_3"/>
    <property type="match status" value="1"/>
</dbReference>
<feature type="domain" description="MobA-like NTP transferase" evidence="9">
    <location>
        <begin position="33"/>
        <end position="176"/>
    </location>
</feature>
<feature type="binding site" evidence="8">
    <location>
        <begin position="36"/>
        <end position="38"/>
    </location>
    <ligand>
        <name>GTP</name>
        <dbReference type="ChEBI" id="CHEBI:37565"/>
    </ligand>
</feature>
<sequence>MHNIKSGIAKDTVCKNDRPNITDGDLCSVKCSAVIIAGGLNSRMGGKNKAFLKIGNKTIIERLLDTLYSIFDDIVLVTRKPELYEHYSVRIVTDIFDDRSSLTGIHSGLYHAENPFAFVAPCDAPFLQKAFIKMIIESISPENDVIIPHHDGYYEPLCAAYSKRCLPKIEAQLNSKNYRIFDFFDTVNVKEIGSEAIRSVDPDMLSFFNVNTPDTLARSIKVLEEKGYC</sequence>
<dbReference type="EC" id="2.7.7.77" evidence="8"/>
<dbReference type="Proteomes" id="UP000191931">
    <property type="component" value="Unassembled WGS sequence"/>
</dbReference>
<evidence type="ECO:0000256" key="1">
    <source>
        <dbReference type="ARBA" id="ARBA00022490"/>
    </source>
</evidence>
<comment type="subcellular location">
    <subcellularLocation>
        <location evidence="8">Cytoplasm</location>
    </subcellularLocation>
</comment>
<accession>A0A1W1HJE7</accession>
<keyword evidence="3 8" id="KW-0479">Metal-binding</keyword>
<keyword evidence="5 8" id="KW-0460">Magnesium</keyword>
<dbReference type="CDD" id="cd02503">
    <property type="entry name" value="MobA"/>
    <property type="match status" value="1"/>
</dbReference>
<evidence type="ECO:0000256" key="7">
    <source>
        <dbReference type="ARBA" id="ARBA00023150"/>
    </source>
</evidence>
<evidence type="ECO:0000256" key="8">
    <source>
        <dbReference type="HAMAP-Rule" id="MF_00316"/>
    </source>
</evidence>
<dbReference type="GO" id="GO:0006777">
    <property type="term" value="P:Mo-molybdopterin cofactor biosynthetic process"/>
    <property type="evidence" value="ECO:0007669"/>
    <property type="project" value="UniProtKB-KW"/>
</dbReference>
<keyword evidence="2 8" id="KW-0808">Transferase</keyword>
<dbReference type="STRING" id="1246637.MTBBW1_760048"/>
<name>A0A1W1HJE7_9BACT</name>
<dbReference type="RefSeq" id="WP_080802534.1">
    <property type="nucleotide sequence ID" value="NZ_LT828543.1"/>
</dbReference>
<comment type="cofactor">
    <cofactor evidence="8">
        <name>Mg(2+)</name>
        <dbReference type="ChEBI" id="CHEBI:18420"/>
    </cofactor>
</comment>
<comment type="domain">
    <text evidence="8">The N-terminal domain determines nucleotide recognition and specific binding, while the C-terminal domain determines the specific binding to the target protein.</text>
</comment>
<dbReference type="InterPro" id="IPR025877">
    <property type="entry name" value="MobA-like_NTP_Trfase"/>
</dbReference>
<comment type="function">
    <text evidence="8">Transfers a GMP moiety from GTP to Mo-molybdopterin (Mo-MPT) cofactor (Moco or molybdenum cofactor) to form Mo-molybdopterin guanine dinucleotide (Mo-MGD) cofactor.</text>
</comment>
<dbReference type="InterPro" id="IPR029044">
    <property type="entry name" value="Nucleotide-diphossugar_trans"/>
</dbReference>
<dbReference type="PANTHER" id="PTHR19136">
    <property type="entry name" value="MOLYBDENUM COFACTOR GUANYLYLTRANSFERASE"/>
    <property type="match status" value="1"/>
</dbReference>
<comment type="catalytic activity">
    <reaction evidence="8">
        <text>Mo-molybdopterin + GTP + H(+) = Mo-molybdopterin guanine dinucleotide + diphosphate</text>
        <dbReference type="Rhea" id="RHEA:34243"/>
        <dbReference type="ChEBI" id="CHEBI:15378"/>
        <dbReference type="ChEBI" id="CHEBI:33019"/>
        <dbReference type="ChEBI" id="CHEBI:37565"/>
        <dbReference type="ChEBI" id="CHEBI:71302"/>
        <dbReference type="ChEBI" id="CHEBI:71310"/>
        <dbReference type="EC" id="2.7.7.77"/>
    </reaction>
</comment>
<feature type="binding site" evidence="8">
    <location>
        <position position="123"/>
    </location>
    <ligand>
        <name>GTP</name>
        <dbReference type="ChEBI" id="CHEBI:37565"/>
    </ligand>
</feature>